<dbReference type="GO" id="GO:0008654">
    <property type="term" value="P:phospholipid biosynthetic process"/>
    <property type="evidence" value="ECO:0007669"/>
    <property type="project" value="InterPro"/>
</dbReference>
<dbReference type="PANTHER" id="PTHR10067">
    <property type="entry name" value="PHOSPHATIDYLSERINE DECARBOXYLASE"/>
    <property type="match status" value="1"/>
</dbReference>
<keyword evidence="4" id="KW-0670">Pyruvate</keyword>
<dbReference type="AlphaFoldDB" id="A0A3A6TGM9"/>
<organism evidence="6 7">
    <name type="scientific">Parashewanella spongiae</name>
    <dbReference type="NCBI Taxonomy" id="342950"/>
    <lineage>
        <taxon>Bacteria</taxon>
        <taxon>Pseudomonadati</taxon>
        <taxon>Pseudomonadota</taxon>
        <taxon>Gammaproteobacteria</taxon>
        <taxon>Alteromonadales</taxon>
        <taxon>Shewanellaceae</taxon>
        <taxon>Parashewanella</taxon>
    </lineage>
</organism>
<evidence type="ECO:0000313" key="7">
    <source>
        <dbReference type="Proteomes" id="UP000273022"/>
    </source>
</evidence>
<keyword evidence="1" id="KW-0210">Decarboxylase</keyword>
<keyword evidence="7" id="KW-1185">Reference proteome</keyword>
<dbReference type="InterPro" id="IPR003817">
    <property type="entry name" value="PS_Dcarbxylase"/>
</dbReference>
<evidence type="ECO:0000256" key="4">
    <source>
        <dbReference type="ARBA" id="ARBA00023317"/>
    </source>
</evidence>
<comment type="caution">
    <text evidence="6">The sequence shown here is derived from an EMBL/GenBank/DDBJ whole genome shotgun (WGS) entry which is preliminary data.</text>
</comment>
<dbReference type="GO" id="GO:0004609">
    <property type="term" value="F:phosphatidylserine decarboxylase activity"/>
    <property type="evidence" value="ECO:0007669"/>
    <property type="project" value="InterPro"/>
</dbReference>
<keyword evidence="5" id="KW-0732">Signal</keyword>
<reference evidence="6 7" key="1">
    <citation type="submission" date="2018-09" db="EMBL/GenBank/DDBJ databases">
        <title>Phylogeny of the Shewanellaceae, and recommendation for two new genera, Pseudoshewanella and Parashewanella.</title>
        <authorList>
            <person name="Wang G."/>
        </authorList>
    </citation>
    <scope>NUCLEOTIDE SEQUENCE [LARGE SCALE GENOMIC DNA]</scope>
    <source>
        <strain evidence="6 7">KCTC 22492</strain>
    </source>
</reference>
<evidence type="ECO:0000256" key="3">
    <source>
        <dbReference type="ARBA" id="ARBA00023239"/>
    </source>
</evidence>
<dbReference type="Proteomes" id="UP000273022">
    <property type="component" value="Unassembled WGS sequence"/>
</dbReference>
<name>A0A3A6TGM9_9GAMM</name>
<gene>
    <name evidence="6" type="ORF">D5R81_14715</name>
</gene>
<evidence type="ECO:0000256" key="2">
    <source>
        <dbReference type="ARBA" id="ARBA00023145"/>
    </source>
</evidence>
<evidence type="ECO:0000256" key="5">
    <source>
        <dbReference type="SAM" id="SignalP"/>
    </source>
</evidence>
<keyword evidence="3" id="KW-0456">Lyase</keyword>
<dbReference type="OrthoDB" id="9802030at2"/>
<evidence type="ECO:0008006" key="8">
    <source>
        <dbReference type="Google" id="ProtNLM"/>
    </source>
</evidence>
<dbReference type="PROSITE" id="PS51257">
    <property type="entry name" value="PROKAR_LIPOPROTEIN"/>
    <property type="match status" value="1"/>
</dbReference>
<keyword evidence="2" id="KW-0865">Zymogen</keyword>
<evidence type="ECO:0000256" key="1">
    <source>
        <dbReference type="ARBA" id="ARBA00022793"/>
    </source>
</evidence>
<accession>A0A3A6TGM9</accession>
<dbReference type="EMBL" id="QYYH01000105">
    <property type="protein sequence ID" value="RJY10438.1"/>
    <property type="molecule type" value="Genomic_DNA"/>
</dbReference>
<sequence>MKAISLLLAIVTYSCFISTSFASQTCISSQIHLDKMLKEDGNLQLKLMDALDSRPSTSYWYKKKNKDFIIFFKDWQCYVPHPDTLSKYNIIMADFVETKEGYYFMSIPFVRSWFISFLNERKAFLNSPESAANIQEFIDDTKTKINEFIVPKSGFMNFNSFFQRKLKKNARVVSMANNEKCLNSPVDGTFNKEDSILPNFLNTQVKLKTDTLSTKEVFNNSPYASKFVGGNVLNITLNYYNAHWLYSPVNGKIVDQNILAGLYNLESSNQDLPQHKRGYLIVNTEKFGYVGIVAVGLQTVSEVNFLSSINDDVKKGDVLGHFGYGGSTVIVFFESNLQMDFKIDLNKSGTSLEIGQILSCISK</sequence>
<proteinExistence type="predicted"/>
<evidence type="ECO:0000313" key="6">
    <source>
        <dbReference type="EMBL" id="RJY10438.1"/>
    </source>
</evidence>
<feature type="signal peptide" evidence="5">
    <location>
        <begin position="1"/>
        <end position="22"/>
    </location>
</feature>
<dbReference type="RefSeq" id="WP_121854395.1">
    <property type="nucleotide sequence ID" value="NZ_CP037952.1"/>
</dbReference>
<feature type="chain" id="PRO_5017387055" description="Phosphatidylserine decarboxylase" evidence="5">
    <location>
        <begin position="23"/>
        <end position="363"/>
    </location>
</feature>
<dbReference type="Pfam" id="PF02666">
    <property type="entry name" value="PS_Dcarbxylase"/>
    <property type="match status" value="1"/>
</dbReference>
<protein>
    <recommendedName>
        <fullName evidence="8">Phosphatidylserine decarboxylase</fullName>
    </recommendedName>
</protein>
<dbReference type="PANTHER" id="PTHR10067:SF13">
    <property type="entry name" value="PHOSPHATIDYLSERINE DECARBOXYLASE"/>
    <property type="match status" value="1"/>
</dbReference>